<comment type="subunit">
    <text evidence="5">Associates with the 60S ribosomal subunit.</text>
</comment>
<evidence type="ECO:0000313" key="10">
    <source>
        <dbReference type="Proteomes" id="UP001430356"/>
    </source>
</evidence>
<dbReference type="Gene3D" id="1.10.10.900">
    <property type="entry name" value="SBDS protein C-terminal domain, subdomain 1"/>
    <property type="match status" value="1"/>
</dbReference>
<evidence type="ECO:0000259" key="8">
    <source>
        <dbReference type="Pfam" id="PF09377"/>
    </source>
</evidence>
<organism evidence="9 10">
    <name type="scientific">Novymonas esmeraldas</name>
    <dbReference type="NCBI Taxonomy" id="1808958"/>
    <lineage>
        <taxon>Eukaryota</taxon>
        <taxon>Discoba</taxon>
        <taxon>Euglenozoa</taxon>
        <taxon>Kinetoplastea</taxon>
        <taxon>Metakinetoplastina</taxon>
        <taxon>Trypanosomatida</taxon>
        <taxon>Trypanosomatidae</taxon>
        <taxon>Novymonas</taxon>
    </lineage>
</organism>
<accession>A0AAW0F4Z3</accession>
<proteinExistence type="inferred from homology"/>
<feature type="compositionally biased region" description="Basic residues" evidence="6">
    <location>
        <begin position="418"/>
        <end position="431"/>
    </location>
</feature>
<comment type="caution">
    <text evidence="9">The sequence shown here is derived from an EMBL/GenBank/DDBJ whole genome shotgun (WGS) entry which is preliminary data.</text>
</comment>
<feature type="domain" description="Ribosome maturation protein SDO1/SBDS central" evidence="8">
    <location>
        <begin position="112"/>
        <end position="175"/>
    </location>
</feature>
<evidence type="ECO:0000256" key="5">
    <source>
        <dbReference type="ARBA" id="ARBA00049708"/>
    </source>
</evidence>
<feature type="compositionally biased region" description="Low complexity" evidence="6">
    <location>
        <begin position="267"/>
        <end position="301"/>
    </location>
</feature>
<keyword evidence="4" id="KW-0690">Ribosome biogenesis</keyword>
<dbReference type="SUPFAM" id="SSF109728">
    <property type="entry name" value="Hypothetical protein AF0491, middle domain"/>
    <property type="match status" value="1"/>
</dbReference>
<feature type="compositionally biased region" description="Acidic residues" evidence="6">
    <location>
        <begin position="363"/>
        <end position="372"/>
    </location>
</feature>
<sequence length="495" mass="53225">MSARMQFPLSQRRHTNIAVVRYAKNGVKLEIACYKNKVISYRSGTENRMDEVLQVERIFANVARGYLASEKEIETVFGTDMTEQEAIKYMLDHGELQVAQQERTAEVDEMFKDIAVIISQKCINAKTQHPFPSQVIEQALRSIGAAVKLDQPVKKQALSLIHLLIDSDVIPIARANMKLRCTTTTEAALDKLRDWCRDSDAEVVDRDAVVGGSGSVLLLVQPNLFRDLDRFVKEELPTGSTLHMVDAAVTDVGDADVLLDANAVSRANAQPSRTEAAAAASSGAPRTAAAPSSSSATASDAKVSKRGGTEVSSSVGRDGATASGGGPPRGDKAGKSRAAVDGDIAAQLQRLGLDPAHDLHDDDNSDKDDEDSGAGRGGKGKKGNKKANKKKATGNTTTTAAAAAAANSDDDDDDDGRRGKKAKRTAKKGKKAAVAEAPVPEAEEVVDESDEELMVNRKQRAKKQQEMQTQHGGNKNDWDEEDFDYGDEEEVQEAH</sequence>
<dbReference type="PANTHER" id="PTHR10927:SF1">
    <property type="entry name" value="RIBOSOME MATURATION PROTEIN SBDS"/>
    <property type="match status" value="1"/>
</dbReference>
<keyword evidence="3" id="KW-0963">Cytoplasm</keyword>
<feature type="compositionally biased region" description="Acidic residues" evidence="6">
    <location>
        <begin position="478"/>
        <end position="495"/>
    </location>
</feature>
<protein>
    <submittedName>
        <fullName evidence="9">Shwachman-Bodian-Diamond syndrome (SBDS) protein-like</fullName>
    </submittedName>
</protein>
<keyword evidence="10" id="KW-1185">Reference proteome</keyword>
<evidence type="ECO:0000259" key="7">
    <source>
        <dbReference type="Pfam" id="PF01172"/>
    </source>
</evidence>
<name>A0AAW0F4Z3_9TRYP</name>
<evidence type="ECO:0000313" key="9">
    <source>
        <dbReference type="EMBL" id="KAK7200827.1"/>
    </source>
</evidence>
<dbReference type="InterPro" id="IPR018978">
    <property type="entry name" value="SDO1/SBDS_central"/>
</dbReference>
<dbReference type="Proteomes" id="UP001430356">
    <property type="component" value="Unassembled WGS sequence"/>
</dbReference>
<feature type="compositionally biased region" description="Acidic residues" evidence="6">
    <location>
        <begin position="441"/>
        <end position="453"/>
    </location>
</feature>
<evidence type="ECO:0000256" key="4">
    <source>
        <dbReference type="ARBA" id="ARBA00022517"/>
    </source>
</evidence>
<evidence type="ECO:0000256" key="1">
    <source>
        <dbReference type="ARBA" id="ARBA00004496"/>
    </source>
</evidence>
<feature type="region of interest" description="Disordered" evidence="6">
    <location>
        <begin position="354"/>
        <end position="495"/>
    </location>
</feature>
<evidence type="ECO:0000256" key="6">
    <source>
        <dbReference type="SAM" id="MobiDB-lite"/>
    </source>
</evidence>
<feature type="compositionally biased region" description="Low complexity" evidence="6">
    <location>
        <begin position="393"/>
        <end position="407"/>
    </location>
</feature>
<feature type="compositionally biased region" description="Basic residues" evidence="6">
    <location>
        <begin position="378"/>
        <end position="392"/>
    </location>
</feature>
<reference evidence="9 10" key="1">
    <citation type="journal article" date="2021" name="MBio">
        <title>A New Model Trypanosomatid, Novymonas esmeraldas: Genomic Perception of Its 'Candidatus Pandoraea novymonadis' Endosymbiont.</title>
        <authorList>
            <person name="Zakharova A."/>
            <person name="Saura A."/>
            <person name="Butenko A."/>
            <person name="Podesvova L."/>
            <person name="Warmusova S."/>
            <person name="Kostygov A.Y."/>
            <person name="Nenarokova A."/>
            <person name="Lukes J."/>
            <person name="Opperdoes F.R."/>
            <person name="Yurchenko V."/>
        </authorList>
    </citation>
    <scope>NUCLEOTIDE SEQUENCE [LARGE SCALE GENOMIC DNA]</scope>
    <source>
        <strain evidence="9 10">E262AT.01</strain>
    </source>
</reference>
<dbReference type="SUPFAM" id="SSF89895">
    <property type="entry name" value="FYSH domain"/>
    <property type="match status" value="1"/>
</dbReference>
<comment type="similarity">
    <text evidence="2">Belongs to the SDO1/SBDS family.</text>
</comment>
<feature type="domain" description="Ribosome maturation protein SDO1/SBDS N-terminal" evidence="7">
    <location>
        <begin position="16"/>
        <end position="103"/>
    </location>
</feature>
<feature type="region of interest" description="Disordered" evidence="6">
    <location>
        <begin position="267"/>
        <end position="338"/>
    </location>
</feature>
<dbReference type="GO" id="GO:0042254">
    <property type="term" value="P:ribosome biogenesis"/>
    <property type="evidence" value="ECO:0007669"/>
    <property type="project" value="UniProtKB-KW"/>
</dbReference>
<dbReference type="InterPro" id="IPR036786">
    <property type="entry name" value="Ribosome_mat_SBDS_N_sf"/>
</dbReference>
<gene>
    <name evidence="9" type="ORF">NESM_000141100</name>
</gene>
<dbReference type="Pfam" id="PF01172">
    <property type="entry name" value="SBDS_N"/>
    <property type="match status" value="1"/>
</dbReference>
<dbReference type="Gene3D" id="3.30.1250.10">
    <property type="entry name" value="Ribosome maturation protein SBDS, N-terminal domain"/>
    <property type="match status" value="1"/>
</dbReference>
<comment type="subcellular location">
    <subcellularLocation>
        <location evidence="1">Cytoplasm</location>
    </subcellularLocation>
</comment>
<dbReference type="InterPro" id="IPR019783">
    <property type="entry name" value="SDO1/SBDS_N"/>
</dbReference>
<feature type="compositionally biased region" description="Basic and acidic residues" evidence="6">
    <location>
        <begin position="329"/>
        <end position="338"/>
    </location>
</feature>
<dbReference type="PANTHER" id="PTHR10927">
    <property type="entry name" value="RIBOSOME MATURATION PROTEIN SBDS"/>
    <property type="match status" value="1"/>
</dbReference>
<dbReference type="Pfam" id="PF09377">
    <property type="entry name" value="SBDS_domain_II"/>
    <property type="match status" value="1"/>
</dbReference>
<dbReference type="AlphaFoldDB" id="A0AAW0F4Z3"/>
<evidence type="ECO:0000256" key="3">
    <source>
        <dbReference type="ARBA" id="ARBA00022490"/>
    </source>
</evidence>
<dbReference type="InterPro" id="IPR039100">
    <property type="entry name" value="Sdo1/SBDS-like"/>
</dbReference>
<evidence type="ECO:0000256" key="2">
    <source>
        <dbReference type="ARBA" id="ARBA00007433"/>
    </source>
</evidence>
<dbReference type="InterPro" id="IPR037188">
    <property type="entry name" value="Sdo1/SBDS_central_sf"/>
</dbReference>
<dbReference type="GO" id="GO:0005737">
    <property type="term" value="C:cytoplasm"/>
    <property type="evidence" value="ECO:0007669"/>
    <property type="project" value="UniProtKB-SubCell"/>
</dbReference>
<dbReference type="EMBL" id="JAECZO010000008">
    <property type="protein sequence ID" value="KAK7200827.1"/>
    <property type="molecule type" value="Genomic_DNA"/>
</dbReference>